<evidence type="ECO:0000256" key="1">
    <source>
        <dbReference type="SAM" id="MobiDB-lite"/>
    </source>
</evidence>
<reference evidence="3" key="1">
    <citation type="submission" date="2017-01" db="EMBL/GenBank/DDBJ databases">
        <authorList>
            <person name="Wang Y."/>
            <person name="White M."/>
            <person name="Kvist S."/>
            <person name="Moncalvo J.-M."/>
        </authorList>
    </citation>
    <scope>NUCLEOTIDE SEQUENCE [LARGE SCALE GENOMIC DNA]</scope>
    <source>
        <strain evidence="3">ID-206-W2</strain>
    </source>
</reference>
<protein>
    <submittedName>
        <fullName evidence="2">Uncharacterized protein</fullName>
    </submittedName>
</protein>
<feature type="compositionally biased region" description="Basic and acidic residues" evidence="1">
    <location>
        <begin position="126"/>
        <end position="139"/>
    </location>
</feature>
<sequence>MESIHIETIDGTPLTNTPINQIYKNISIVFDNIYNDHVSLYPIHSPNNPIVLGLPWLRKNNPKIDWIKNIFEFKTRVSSNIDHINTTEINAVFGAPYGGESDQDSTTIESESESDNPDTDQFFDTSTHESKKATTKDST</sequence>
<proteinExistence type="predicted"/>
<accession>A0A1R1YJ28</accession>
<comment type="caution">
    <text evidence="2">The sequence shown here is derived from an EMBL/GenBank/DDBJ whole genome shotgun (WGS) entry which is preliminary data.</text>
</comment>
<dbReference type="AlphaFoldDB" id="A0A1R1YJ28"/>
<evidence type="ECO:0000313" key="3">
    <source>
        <dbReference type="Proteomes" id="UP000187429"/>
    </source>
</evidence>
<name>A0A1R1YJ28_9FUNG</name>
<gene>
    <name evidence="2" type="ORF">AYI69_g3702</name>
</gene>
<dbReference type="Gene3D" id="2.40.70.10">
    <property type="entry name" value="Acid Proteases"/>
    <property type="match status" value="1"/>
</dbReference>
<dbReference type="EMBL" id="LSSM01001303">
    <property type="protein sequence ID" value="OMJ26883.1"/>
    <property type="molecule type" value="Genomic_DNA"/>
</dbReference>
<organism evidence="2 3">
    <name type="scientific">Smittium culicis</name>
    <dbReference type="NCBI Taxonomy" id="133412"/>
    <lineage>
        <taxon>Eukaryota</taxon>
        <taxon>Fungi</taxon>
        <taxon>Fungi incertae sedis</taxon>
        <taxon>Zoopagomycota</taxon>
        <taxon>Kickxellomycotina</taxon>
        <taxon>Harpellomycetes</taxon>
        <taxon>Harpellales</taxon>
        <taxon>Legeriomycetaceae</taxon>
        <taxon>Smittium</taxon>
    </lineage>
</organism>
<dbReference type="InterPro" id="IPR021109">
    <property type="entry name" value="Peptidase_aspartic_dom_sf"/>
</dbReference>
<dbReference type="OrthoDB" id="128646at2759"/>
<dbReference type="Proteomes" id="UP000187429">
    <property type="component" value="Unassembled WGS sequence"/>
</dbReference>
<evidence type="ECO:0000313" key="2">
    <source>
        <dbReference type="EMBL" id="OMJ26883.1"/>
    </source>
</evidence>
<keyword evidence="3" id="KW-1185">Reference proteome</keyword>
<feature type="region of interest" description="Disordered" evidence="1">
    <location>
        <begin position="93"/>
        <end position="139"/>
    </location>
</feature>